<protein>
    <submittedName>
        <fullName evidence="2">Phosphoglycerate mutase</fullName>
    </submittedName>
</protein>
<keyword evidence="3" id="KW-1185">Reference proteome</keyword>
<dbReference type="SUPFAM" id="SSF53254">
    <property type="entry name" value="Phosphoglycerate mutase-like"/>
    <property type="match status" value="1"/>
</dbReference>
<dbReference type="EMBL" id="BMJQ01000008">
    <property type="protein sequence ID" value="GGF25348.1"/>
    <property type="molecule type" value="Genomic_DNA"/>
</dbReference>
<dbReference type="CDD" id="cd07040">
    <property type="entry name" value="HP"/>
    <property type="match status" value="1"/>
</dbReference>
<reference evidence="2" key="2">
    <citation type="submission" date="2020-09" db="EMBL/GenBank/DDBJ databases">
        <authorList>
            <person name="Sun Q."/>
            <person name="Zhou Y."/>
        </authorList>
    </citation>
    <scope>NUCLEOTIDE SEQUENCE</scope>
    <source>
        <strain evidence="2">CGMCC 1.15725</strain>
    </source>
</reference>
<comment type="caution">
    <text evidence="2">The sequence shown here is derived from an EMBL/GenBank/DDBJ whole genome shotgun (WGS) entry which is preliminary data.</text>
</comment>
<reference evidence="2" key="1">
    <citation type="journal article" date="2014" name="Int. J. Syst. Evol. Microbiol.">
        <title>Complete genome sequence of Corynebacterium casei LMG S-19264T (=DSM 44701T), isolated from a smear-ripened cheese.</title>
        <authorList>
            <consortium name="US DOE Joint Genome Institute (JGI-PGF)"/>
            <person name="Walter F."/>
            <person name="Albersmeier A."/>
            <person name="Kalinowski J."/>
            <person name="Ruckert C."/>
        </authorList>
    </citation>
    <scope>NUCLEOTIDE SEQUENCE</scope>
    <source>
        <strain evidence="2">CGMCC 1.15725</strain>
    </source>
</reference>
<evidence type="ECO:0000256" key="1">
    <source>
        <dbReference type="SAM" id="MobiDB-lite"/>
    </source>
</evidence>
<accession>A0A8J2YWD3</accession>
<dbReference type="PANTHER" id="PTHR47623">
    <property type="entry name" value="OS09G0287300 PROTEIN"/>
    <property type="match status" value="1"/>
</dbReference>
<feature type="region of interest" description="Disordered" evidence="1">
    <location>
        <begin position="1"/>
        <end position="33"/>
    </location>
</feature>
<proteinExistence type="predicted"/>
<sequence length="157" mass="17219">MLRHAKAVPALPGVDDHSRPLNGRGRSAARQVGVETAGARPDLVLCSTSTRTRETWALLSQAWETTPPVLVEDALYMADVEALLARLRRIPGEISHAWLIGHNPGLHDLANLLAEGIGQVAHFPTAARARLEFVADDWDELGRLPLRRLDVFTPARD</sequence>
<dbReference type="Proteomes" id="UP000646365">
    <property type="component" value="Unassembled WGS sequence"/>
</dbReference>
<dbReference type="PANTHER" id="PTHR47623:SF1">
    <property type="entry name" value="OS09G0287300 PROTEIN"/>
    <property type="match status" value="1"/>
</dbReference>
<organism evidence="2 3">
    <name type="scientific">Aliidongia dinghuensis</name>
    <dbReference type="NCBI Taxonomy" id="1867774"/>
    <lineage>
        <taxon>Bacteria</taxon>
        <taxon>Pseudomonadati</taxon>
        <taxon>Pseudomonadota</taxon>
        <taxon>Alphaproteobacteria</taxon>
        <taxon>Rhodospirillales</taxon>
        <taxon>Dongiaceae</taxon>
        <taxon>Aliidongia</taxon>
    </lineage>
</organism>
<evidence type="ECO:0000313" key="3">
    <source>
        <dbReference type="Proteomes" id="UP000646365"/>
    </source>
</evidence>
<evidence type="ECO:0000313" key="2">
    <source>
        <dbReference type="EMBL" id="GGF25348.1"/>
    </source>
</evidence>
<dbReference type="AlphaFoldDB" id="A0A8J2YWD3"/>
<dbReference type="InterPro" id="IPR013078">
    <property type="entry name" value="His_Pase_superF_clade-1"/>
</dbReference>
<dbReference type="Gene3D" id="3.40.50.1240">
    <property type="entry name" value="Phosphoglycerate mutase-like"/>
    <property type="match status" value="1"/>
</dbReference>
<dbReference type="Pfam" id="PF00300">
    <property type="entry name" value="His_Phos_1"/>
    <property type="match status" value="1"/>
</dbReference>
<name>A0A8J2YWD3_9PROT</name>
<dbReference type="InterPro" id="IPR029033">
    <property type="entry name" value="His_PPase_superfam"/>
</dbReference>
<gene>
    <name evidence="2" type="ORF">GCM10011611_34260</name>
</gene>